<sequence length="199" mass="21400">MAEEVEEREAEEAEEVRAYKALCATETLAWEEELPTPDHACDVEVVEGVAGEDAVLEASVTMSAAVEMKIITTAVELEAGNAEDDKTLGVLPSSKEPLAGTESLPGLDIICDVEEAEAELGKTVLEPTSSLTIAAERTTITTEAEQAALNTENAKLILLRAPEPRRQPTATRSKSRSKCDRDANESRWGCLPSWLMVGS</sequence>
<name>A0AAN6QKU2_9PEZI</name>
<dbReference type="EMBL" id="JAUJLE010000199">
    <property type="protein sequence ID" value="KAK0969223.1"/>
    <property type="molecule type" value="Genomic_DNA"/>
</dbReference>
<evidence type="ECO:0000256" key="1">
    <source>
        <dbReference type="SAM" id="MobiDB-lite"/>
    </source>
</evidence>
<keyword evidence="3" id="KW-1185">Reference proteome</keyword>
<gene>
    <name evidence="2" type="ORF">LTR91_016417</name>
</gene>
<accession>A0AAN6QKU2</accession>
<dbReference type="Proteomes" id="UP001175353">
    <property type="component" value="Unassembled WGS sequence"/>
</dbReference>
<feature type="region of interest" description="Disordered" evidence="1">
    <location>
        <begin position="161"/>
        <end position="184"/>
    </location>
</feature>
<protein>
    <submittedName>
        <fullName evidence="2">Uncharacterized protein</fullName>
    </submittedName>
</protein>
<evidence type="ECO:0000313" key="2">
    <source>
        <dbReference type="EMBL" id="KAK0969223.1"/>
    </source>
</evidence>
<comment type="caution">
    <text evidence="2">The sequence shown here is derived from an EMBL/GenBank/DDBJ whole genome shotgun (WGS) entry which is preliminary data.</text>
</comment>
<evidence type="ECO:0000313" key="3">
    <source>
        <dbReference type="Proteomes" id="UP001175353"/>
    </source>
</evidence>
<reference evidence="2" key="1">
    <citation type="submission" date="2023-06" db="EMBL/GenBank/DDBJ databases">
        <title>Black Yeasts Isolated from many extreme environments.</title>
        <authorList>
            <person name="Coleine C."/>
            <person name="Stajich J.E."/>
            <person name="Selbmann L."/>
        </authorList>
    </citation>
    <scope>NUCLEOTIDE SEQUENCE</scope>
    <source>
        <strain evidence="2">CCFEE 5200</strain>
    </source>
</reference>
<organism evidence="2 3">
    <name type="scientific">Friedmanniomyces endolithicus</name>
    <dbReference type="NCBI Taxonomy" id="329885"/>
    <lineage>
        <taxon>Eukaryota</taxon>
        <taxon>Fungi</taxon>
        <taxon>Dikarya</taxon>
        <taxon>Ascomycota</taxon>
        <taxon>Pezizomycotina</taxon>
        <taxon>Dothideomycetes</taxon>
        <taxon>Dothideomycetidae</taxon>
        <taxon>Mycosphaerellales</taxon>
        <taxon>Teratosphaeriaceae</taxon>
        <taxon>Friedmanniomyces</taxon>
    </lineage>
</organism>
<dbReference type="AlphaFoldDB" id="A0AAN6QKU2"/>
<proteinExistence type="predicted"/>